<accession>A0ABS1BWW2</accession>
<dbReference type="InterPro" id="IPR000326">
    <property type="entry name" value="PAP2/HPO"/>
</dbReference>
<evidence type="ECO:0000259" key="1">
    <source>
        <dbReference type="SMART" id="SM00014"/>
    </source>
</evidence>
<dbReference type="SMART" id="SM00014">
    <property type="entry name" value="acidPPc"/>
    <property type="match status" value="1"/>
</dbReference>
<dbReference type="SUPFAM" id="SSF48317">
    <property type="entry name" value="Acid phosphatase/Vanadium-dependent haloperoxidase"/>
    <property type="match status" value="1"/>
</dbReference>
<proteinExistence type="predicted"/>
<sequence length="263" mass="28087">MPETRSIALTTGTSPYRTRTRVDLPVTLLGVGASATGLYLIQENKHAPSAEELAAIDADLEAAKNKINSFDRFGAGNFSLSAKKASDYPFYGSFALPFLLLLDKDISQKAGQVAVLYVEAMAVTGTLFTMSVAHVERKRPLVYNNDPDNTERTKKHAQNSFFAGHTAAAASATFFAAKVFHDFNPDSKARPYVWGAAAAIPATVGYLRLKAGKHFLSDNLLGYAIGAGAGILVPQLHKTKGMENVSIMPLMGPANGMAATVTF</sequence>
<name>A0ABS1BWW2_9BACT</name>
<dbReference type="InterPro" id="IPR036938">
    <property type="entry name" value="PAP2/HPO_sf"/>
</dbReference>
<protein>
    <submittedName>
        <fullName evidence="2">Phosphatase PAP2 family protein</fullName>
    </submittedName>
</protein>
<dbReference type="Pfam" id="PF01569">
    <property type="entry name" value="PAP2"/>
    <property type="match status" value="1"/>
</dbReference>
<evidence type="ECO:0000313" key="2">
    <source>
        <dbReference type="EMBL" id="MBK0401550.1"/>
    </source>
</evidence>
<keyword evidence="3" id="KW-1185">Reference proteome</keyword>
<reference evidence="2 3" key="1">
    <citation type="submission" date="2020-12" db="EMBL/GenBank/DDBJ databases">
        <title>Bacterial novel species Adhaeribacter sp. BT258 isolated from soil.</title>
        <authorList>
            <person name="Jung H.-Y."/>
        </authorList>
    </citation>
    <scope>NUCLEOTIDE SEQUENCE [LARGE SCALE GENOMIC DNA]</scope>
    <source>
        <strain evidence="2 3">BT258</strain>
    </source>
</reference>
<dbReference type="Gene3D" id="1.20.144.10">
    <property type="entry name" value="Phosphatidic acid phosphatase type 2/haloperoxidase"/>
    <property type="match status" value="1"/>
</dbReference>
<gene>
    <name evidence="2" type="ORF">I5M27_01055</name>
</gene>
<dbReference type="Proteomes" id="UP000644147">
    <property type="component" value="Unassembled WGS sequence"/>
</dbReference>
<feature type="domain" description="Phosphatidic acid phosphatase type 2/haloperoxidase" evidence="1">
    <location>
        <begin position="114"/>
        <end position="234"/>
    </location>
</feature>
<dbReference type="EMBL" id="JAEHFX010000001">
    <property type="protein sequence ID" value="MBK0401550.1"/>
    <property type="molecule type" value="Genomic_DNA"/>
</dbReference>
<organism evidence="2 3">
    <name type="scientific">Adhaeribacter terrigena</name>
    <dbReference type="NCBI Taxonomy" id="2793070"/>
    <lineage>
        <taxon>Bacteria</taxon>
        <taxon>Pseudomonadati</taxon>
        <taxon>Bacteroidota</taxon>
        <taxon>Cytophagia</taxon>
        <taxon>Cytophagales</taxon>
        <taxon>Hymenobacteraceae</taxon>
        <taxon>Adhaeribacter</taxon>
    </lineage>
</organism>
<comment type="caution">
    <text evidence="2">The sequence shown here is derived from an EMBL/GenBank/DDBJ whole genome shotgun (WGS) entry which is preliminary data.</text>
</comment>
<evidence type="ECO:0000313" key="3">
    <source>
        <dbReference type="Proteomes" id="UP000644147"/>
    </source>
</evidence>